<dbReference type="PANTHER" id="PTHR35908:SF1">
    <property type="entry name" value="CONSERVED PROTEIN"/>
    <property type="match status" value="1"/>
</dbReference>
<feature type="domain" description="VOC" evidence="1">
    <location>
        <begin position="42"/>
        <end position="167"/>
    </location>
</feature>
<dbReference type="Pfam" id="PF18029">
    <property type="entry name" value="Glyoxalase_6"/>
    <property type="match status" value="1"/>
</dbReference>
<comment type="caution">
    <text evidence="2">The sequence shown here is derived from an EMBL/GenBank/DDBJ whole genome shotgun (WGS) entry which is preliminary data.</text>
</comment>
<protein>
    <recommendedName>
        <fullName evidence="1">VOC domain-containing protein</fullName>
    </recommendedName>
</protein>
<evidence type="ECO:0000259" key="1">
    <source>
        <dbReference type="PROSITE" id="PS51819"/>
    </source>
</evidence>
<dbReference type="PANTHER" id="PTHR35908">
    <property type="entry name" value="HYPOTHETICAL FUSION PROTEIN"/>
    <property type="match status" value="1"/>
</dbReference>
<evidence type="ECO:0000313" key="3">
    <source>
        <dbReference type="Proteomes" id="UP000316181"/>
    </source>
</evidence>
<dbReference type="InterPro" id="IPR041581">
    <property type="entry name" value="Glyoxalase_6"/>
</dbReference>
<name>A0A542SN49_9MICO</name>
<keyword evidence="3" id="KW-1185">Reference proteome</keyword>
<evidence type="ECO:0000313" key="2">
    <source>
        <dbReference type="EMBL" id="TQK76056.1"/>
    </source>
</evidence>
<sequence length="167" mass="18290">MTMRWRASSMRGLAVPDGGRRARIRVTIEASIYYEEDGMSLRWHSISVGALDPQKLGRWWADALVWEVLSESEDGVVLVPPGTLELAVRNLTRKLPPRIEFFRAPNAAGVGVALAIEFSPQDPQDFDAEVGRIVELGATVVKTGEGDEAAWAELSDPEGNRFSIIGA</sequence>
<accession>A0A542SN49</accession>
<reference evidence="2 3" key="1">
    <citation type="submission" date="2019-06" db="EMBL/GenBank/DDBJ databases">
        <title>Sequencing the genomes of 1000 actinobacteria strains.</title>
        <authorList>
            <person name="Klenk H.-P."/>
        </authorList>
    </citation>
    <scope>NUCLEOTIDE SEQUENCE [LARGE SCALE GENOMIC DNA]</scope>
    <source>
        <strain evidence="2 3">DSM 10596</strain>
    </source>
</reference>
<dbReference type="InterPro" id="IPR037523">
    <property type="entry name" value="VOC_core"/>
</dbReference>
<dbReference type="AlphaFoldDB" id="A0A542SN49"/>
<dbReference type="Proteomes" id="UP000316181">
    <property type="component" value="Unassembled WGS sequence"/>
</dbReference>
<dbReference type="EMBL" id="VFNV01000001">
    <property type="protein sequence ID" value="TQK76056.1"/>
    <property type="molecule type" value="Genomic_DNA"/>
</dbReference>
<gene>
    <name evidence="2" type="ORF">FB389_0711</name>
</gene>
<dbReference type="InterPro" id="IPR029068">
    <property type="entry name" value="Glyas_Bleomycin-R_OHBP_Dase"/>
</dbReference>
<proteinExistence type="predicted"/>
<dbReference type="PROSITE" id="PS51819">
    <property type="entry name" value="VOC"/>
    <property type="match status" value="1"/>
</dbReference>
<dbReference type="SUPFAM" id="SSF54593">
    <property type="entry name" value="Glyoxalase/Bleomycin resistance protein/Dihydroxybiphenyl dioxygenase"/>
    <property type="match status" value="1"/>
</dbReference>
<organism evidence="2 3">
    <name type="scientific">Rarobacter incanus</name>
    <dbReference type="NCBI Taxonomy" id="153494"/>
    <lineage>
        <taxon>Bacteria</taxon>
        <taxon>Bacillati</taxon>
        <taxon>Actinomycetota</taxon>
        <taxon>Actinomycetes</taxon>
        <taxon>Micrococcales</taxon>
        <taxon>Rarobacteraceae</taxon>
        <taxon>Rarobacter</taxon>
    </lineage>
</organism>
<dbReference type="Gene3D" id="3.10.180.10">
    <property type="entry name" value="2,3-Dihydroxybiphenyl 1,2-Dioxygenase, domain 1"/>
    <property type="match status" value="1"/>
</dbReference>